<keyword evidence="2" id="KW-0695">RNA-directed DNA polymerase</keyword>
<dbReference type="EMBL" id="KE647273">
    <property type="protein sequence ID" value="EQB60569.1"/>
    <property type="molecule type" value="Genomic_DNA"/>
</dbReference>
<proteinExistence type="predicted"/>
<reference evidence="2 3" key="1">
    <citation type="journal article" date="2013" name="BMC Genomics">
        <title>Genome sequencing and comparative genomics of honey bee microsporidia, Nosema apis reveal novel insights into host-parasite interactions.</title>
        <authorList>
            <person name="Chen Yp."/>
            <person name="Pettis J.S."/>
            <person name="Zhao Y."/>
            <person name="Liu X."/>
            <person name="Tallon L.J."/>
            <person name="Sadzewicz L.D."/>
            <person name="Li R."/>
            <person name="Zheng H."/>
            <person name="Huang S."/>
            <person name="Zhang X."/>
            <person name="Hamilton M.C."/>
            <person name="Pernal S.F."/>
            <person name="Melathopoulos A.P."/>
            <person name="Yan X."/>
            <person name="Evans J.D."/>
        </authorList>
    </citation>
    <scope>NUCLEOTIDE SEQUENCE [LARGE SCALE GENOMIC DNA]</scope>
    <source>
        <strain evidence="2 3">BRL 01</strain>
    </source>
</reference>
<dbReference type="Proteomes" id="UP000053780">
    <property type="component" value="Unassembled WGS sequence"/>
</dbReference>
<accession>T0L7U2</accession>
<organism evidence="2 3">
    <name type="scientific">Vairimorpha apis BRL 01</name>
    <dbReference type="NCBI Taxonomy" id="1037528"/>
    <lineage>
        <taxon>Eukaryota</taxon>
        <taxon>Fungi</taxon>
        <taxon>Fungi incertae sedis</taxon>
        <taxon>Microsporidia</taxon>
        <taxon>Nosematidae</taxon>
        <taxon>Vairimorpha</taxon>
    </lineage>
</organism>
<protein>
    <submittedName>
        <fullName evidence="2">Reverse transcriptase</fullName>
    </submittedName>
</protein>
<evidence type="ECO:0000256" key="1">
    <source>
        <dbReference type="SAM" id="MobiDB-lite"/>
    </source>
</evidence>
<gene>
    <name evidence="2" type="ORF">NAPIS_ORF01862</name>
</gene>
<dbReference type="AlphaFoldDB" id="T0L7U2"/>
<sequence>MSNDNAEIRVDTRISTDIKINHNKPDIFVLDKKNKEILIVEVGITNQDLLTIVENEKLRKYDILANELGLIYKSKTIIIPYVMTWDGVVTTYHKRYIKELGIQPSLEAYIQSVVLKKTLESISLERRRGHDQSDAGEEEVERQVEKLVEFNFKYVEGITMDPIYNNRGDILNPEDLKGSNTGEVKNSQIISSVPEHEAS</sequence>
<dbReference type="OrthoDB" id="2192644at2759"/>
<keyword evidence="2" id="KW-0548">Nucleotidyltransferase</keyword>
<feature type="compositionally biased region" description="Polar residues" evidence="1">
    <location>
        <begin position="178"/>
        <end position="191"/>
    </location>
</feature>
<dbReference type="VEuPathDB" id="MicrosporidiaDB:NAPIS_ORF01862"/>
<dbReference type="HOGENOM" id="CLU_108130_1_0_1"/>
<name>T0L7U2_9MICR</name>
<keyword evidence="2" id="KW-0808">Transferase</keyword>
<evidence type="ECO:0000313" key="3">
    <source>
        <dbReference type="Proteomes" id="UP000053780"/>
    </source>
</evidence>
<keyword evidence="3" id="KW-1185">Reference proteome</keyword>
<evidence type="ECO:0000313" key="2">
    <source>
        <dbReference type="EMBL" id="EQB60569.1"/>
    </source>
</evidence>
<dbReference type="GO" id="GO:0003964">
    <property type="term" value="F:RNA-directed DNA polymerase activity"/>
    <property type="evidence" value="ECO:0007669"/>
    <property type="project" value="UniProtKB-KW"/>
</dbReference>
<feature type="region of interest" description="Disordered" evidence="1">
    <location>
        <begin position="169"/>
        <end position="199"/>
    </location>
</feature>